<comment type="catalytic activity">
    <reaction evidence="6">
        <text>a 1,2-diacyl-sn-glycero-3-phosphocholine + H2O = a 1-acyl-sn-glycero-3-phosphocholine + a fatty acid + H(+)</text>
        <dbReference type="Rhea" id="RHEA:15801"/>
        <dbReference type="ChEBI" id="CHEBI:15377"/>
        <dbReference type="ChEBI" id="CHEBI:15378"/>
        <dbReference type="ChEBI" id="CHEBI:28868"/>
        <dbReference type="ChEBI" id="CHEBI:57643"/>
        <dbReference type="ChEBI" id="CHEBI:58168"/>
        <dbReference type="EC" id="3.1.1.4"/>
    </reaction>
    <physiologicalReaction direction="left-to-right" evidence="6">
        <dbReference type="Rhea" id="RHEA:15802"/>
    </physiologicalReaction>
</comment>
<dbReference type="Proteomes" id="UP001314229">
    <property type="component" value="Unassembled WGS sequence"/>
</dbReference>
<proteinExistence type="predicted"/>
<evidence type="ECO:0000256" key="8">
    <source>
        <dbReference type="PROSITE-ProRule" id="PRU01161"/>
    </source>
</evidence>
<accession>A0AAV1Q3G3</accession>
<evidence type="ECO:0000259" key="9">
    <source>
        <dbReference type="PROSITE" id="PS51635"/>
    </source>
</evidence>
<dbReference type="PROSITE" id="PS50297">
    <property type="entry name" value="ANK_REP_REGION"/>
    <property type="match status" value="4"/>
</dbReference>
<evidence type="ECO:0000256" key="6">
    <source>
        <dbReference type="ARBA" id="ARBA00023422"/>
    </source>
</evidence>
<evidence type="ECO:0000256" key="1">
    <source>
        <dbReference type="ARBA" id="ARBA00013278"/>
    </source>
</evidence>
<evidence type="ECO:0000256" key="7">
    <source>
        <dbReference type="PROSITE-ProRule" id="PRU00023"/>
    </source>
</evidence>
<reference evidence="10 11" key="1">
    <citation type="submission" date="2024-01" db="EMBL/GenBank/DDBJ databases">
        <authorList>
            <person name="Alioto T."/>
            <person name="Alioto T."/>
            <person name="Gomez Garrido J."/>
        </authorList>
    </citation>
    <scope>NUCLEOTIDE SEQUENCE [LARGE SCALE GENOMIC DNA]</scope>
</reference>
<evidence type="ECO:0000256" key="3">
    <source>
        <dbReference type="ARBA" id="ARBA00022801"/>
    </source>
</evidence>
<keyword evidence="2" id="KW-0677">Repeat</keyword>
<dbReference type="InterPro" id="IPR036770">
    <property type="entry name" value="Ankyrin_rpt-contain_sf"/>
</dbReference>
<name>A0AAV1Q3G3_SCOSC</name>
<dbReference type="Pfam" id="PF01734">
    <property type="entry name" value="Patatin"/>
    <property type="match status" value="1"/>
</dbReference>
<dbReference type="GO" id="GO:0005739">
    <property type="term" value="C:mitochondrion"/>
    <property type="evidence" value="ECO:0007669"/>
    <property type="project" value="TreeGrafter"/>
</dbReference>
<keyword evidence="11" id="KW-1185">Reference proteome</keyword>
<gene>
    <name evidence="10" type="ORF">FSCOSCO3_A021994</name>
</gene>
<dbReference type="Pfam" id="PF00023">
    <property type="entry name" value="Ank"/>
    <property type="match status" value="2"/>
</dbReference>
<feature type="repeat" description="ANK" evidence="7">
    <location>
        <begin position="315"/>
        <end position="347"/>
    </location>
</feature>
<evidence type="ECO:0000256" key="5">
    <source>
        <dbReference type="ARBA" id="ARBA00023098"/>
    </source>
</evidence>
<dbReference type="InterPro" id="IPR002641">
    <property type="entry name" value="PNPLA_dom"/>
</dbReference>
<dbReference type="SUPFAM" id="SSF48403">
    <property type="entry name" value="Ankyrin repeat"/>
    <property type="match status" value="1"/>
</dbReference>
<feature type="repeat" description="ANK" evidence="7">
    <location>
        <begin position="348"/>
        <end position="380"/>
    </location>
</feature>
<feature type="repeat" description="ANK" evidence="7">
    <location>
        <begin position="150"/>
        <end position="183"/>
    </location>
</feature>
<feature type="repeat" description="ANK" evidence="7">
    <location>
        <begin position="218"/>
        <end position="250"/>
    </location>
</feature>
<dbReference type="CDD" id="cd07212">
    <property type="entry name" value="Pat_PNPLA9"/>
    <property type="match status" value="1"/>
</dbReference>
<dbReference type="PROSITE" id="PS51635">
    <property type="entry name" value="PNPLA"/>
    <property type="match status" value="1"/>
</dbReference>
<dbReference type="Gene3D" id="3.40.1090.10">
    <property type="entry name" value="Cytosolic phospholipase A2 catalytic domain"/>
    <property type="match status" value="1"/>
</dbReference>
<feature type="active site" description="Nucleophile" evidence="8">
    <location>
        <position position="507"/>
    </location>
</feature>
<feature type="short sequence motif" description="GXGXXG" evidence="8">
    <location>
        <begin position="473"/>
        <end position="478"/>
    </location>
</feature>
<dbReference type="EMBL" id="CAWUFR010000391">
    <property type="protein sequence ID" value="CAK6977131.1"/>
    <property type="molecule type" value="Genomic_DNA"/>
</dbReference>
<dbReference type="PANTHER" id="PTHR24139">
    <property type="entry name" value="CALCIUM-INDEPENDENT PHOSPHOLIPASE A2"/>
    <property type="match status" value="1"/>
</dbReference>
<organism evidence="10 11">
    <name type="scientific">Scomber scombrus</name>
    <name type="common">Atlantic mackerel</name>
    <name type="synonym">Scomber vernalis</name>
    <dbReference type="NCBI Taxonomy" id="13677"/>
    <lineage>
        <taxon>Eukaryota</taxon>
        <taxon>Metazoa</taxon>
        <taxon>Chordata</taxon>
        <taxon>Craniata</taxon>
        <taxon>Vertebrata</taxon>
        <taxon>Euteleostomi</taxon>
        <taxon>Actinopterygii</taxon>
        <taxon>Neopterygii</taxon>
        <taxon>Teleostei</taxon>
        <taxon>Neoteleostei</taxon>
        <taxon>Acanthomorphata</taxon>
        <taxon>Pelagiaria</taxon>
        <taxon>Scombriformes</taxon>
        <taxon>Scombridae</taxon>
        <taxon>Scomber</taxon>
    </lineage>
</organism>
<dbReference type="InterPro" id="IPR047148">
    <property type="entry name" value="PLPL9"/>
</dbReference>
<feature type="short sequence motif" description="GXSXG" evidence="8">
    <location>
        <begin position="505"/>
        <end position="509"/>
    </location>
</feature>
<evidence type="ECO:0000256" key="2">
    <source>
        <dbReference type="ARBA" id="ARBA00022737"/>
    </source>
</evidence>
<dbReference type="AlphaFoldDB" id="A0AAV1Q3G3"/>
<dbReference type="GO" id="GO:0016042">
    <property type="term" value="P:lipid catabolic process"/>
    <property type="evidence" value="ECO:0007669"/>
    <property type="project" value="UniProtKB-UniRule"/>
</dbReference>
<keyword evidence="5 8" id="KW-0443">Lipid metabolism</keyword>
<dbReference type="Pfam" id="PF12796">
    <property type="entry name" value="Ank_2"/>
    <property type="match status" value="2"/>
</dbReference>
<evidence type="ECO:0000313" key="10">
    <source>
        <dbReference type="EMBL" id="CAK6977131.1"/>
    </source>
</evidence>
<keyword evidence="4 7" id="KW-0040">ANK repeat</keyword>
<dbReference type="SUPFAM" id="SSF52151">
    <property type="entry name" value="FabD/lysophospholipase-like"/>
    <property type="match status" value="1"/>
</dbReference>
<dbReference type="GO" id="GO:0035965">
    <property type="term" value="P:cardiolipin acyl-chain remodeling"/>
    <property type="evidence" value="ECO:0007669"/>
    <property type="project" value="TreeGrafter"/>
</dbReference>
<dbReference type="InterPro" id="IPR016035">
    <property type="entry name" value="Acyl_Trfase/lysoPLipase"/>
</dbReference>
<comment type="caution">
    <text evidence="10">The sequence shown here is derived from an EMBL/GenBank/DDBJ whole genome shotgun (WGS) entry which is preliminary data.</text>
</comment>
<dbReference type="GO" id="GO:0052816">
    <property type="term" value="F:long-chain fatty acyl-CoA hydrolase activity"/>
    <property type="evidence" value="ECO:0007669"/>
    <property type="project" value="TreeGrafter"/>
</dbReference>
<evidence type="ECO:0000256" key="4">
    <source>
        <dbReference type="ARBA" id="ARBA00023043"/>
    </source>
</evidence>
<keyword evidence="8" id="KW-0442">Lipid degradation</keyword>
<keyword evidence="3 8" id="KW-0378">Hydrolase</keyword>
<evidence type="ECO:0000313" key="11">
    <source>
        <dbReference type="Proteomes" id="UP001314229"/>
    </source>
</evidence>
<feature type="active site" description="Proton acceptor" evidence="8">
    <location>
        <position position="666"/>
    </location>
</feature>
<dbReference type="GO" id="GO:0047499">
    <property type="term" value="F:calcium-independent phospholipase A2 activity"/>
    <property type="evidence" value="ECO:0007669"/>
    <property type="project" value="InterPro"/>
</dbReference>
<dbReference type="Gene3D" id="1.25.40.20">
    <property type="entry name" value="Ankyrin repeat-containing domain"/>
    <property type="match status" value="2"/>
</dbReference>
<dbReference type="EC" id="3.1.1.4" evidence="1"/>
<dbReference type="SMART" id="SM00248">
    <property type="entry name" value="ANK"/>
    <property type="match status" value="7"/>
</dbReference>
<dbReference type="PRINTS" id="PR01415">
    <property type="entry name" value="ANKYRIN"/>
</dbReference>
<dbReference type="InterPro" id="IPR002110">
    <property type="entry name" value="Ankyrin_rpt"/>
</dbReference>
<dbReference type="PANTHER" id="PTHR24139:SF34">
    <property type="entry name" value="85_88 KDA CALCIUM-INDEPENDENT PHOSPHOLIPASE A2"/>
    <property type="match status" value="1"/>
</dbReference>
<sequence>MQFLGRLLDTVSSVSTLFTNPYRVRDVPLTDYGGGGKVLLKDEGRIVLYKNSQYQSWDCLLMCPETPNLALRLFQVASEEDAMNWFPQYALKLRPFYETLPLKAETTQPIVDCIRSHPDWSSAHIAVDTGLRECLKHNYVQSQINARDASGQTPLHLACERSDSACVKELLDESQARTDIRDRNGETPMHSAAKQDSPAIIQVLCSRLCSGVNELNNNGETPLHVSCRLGRVEAVKALLGGGAKCDIIGGRGYAIHAAMKYSEKGCVEEILKADPGQLHAEDSLYGGTPLHWSKTADMCRMLLEHGCVVNYLSKTGESALHILTKKGRFEAAMVLLTHGANANLKGQDGNTALHLAMKMDHMELIKALIVFGADVEIHNDLGETPGLIAARTSKGPNRKILLDMLCSVGVQRCLPPSPASPPPISNKAKPPSIGFEDIMFVGAAVTAMSRSTSEVDGPKMGKRKMERLLCLDGGGIKGLVLIQMLIALEREAGRPTKDLFDWVAGTSTGGILALAIVHGKSMEYLRCLYFRMKEQVFKGSRPYESAPLEDFLKKEFGENTKMTDVQYPRVMVTSVLADRHPGELHIFRNYDRPSVHKEPPYATTASFQPLTIPQGWENEDVLIVGYTEEPARKHRKVKEEEQLVWRAARSSGAAPTYFRPMGRFLDGGLLANNPTLDAMTEIHHYNKALKAEGHGTGVKRLGMVVSLGTGKPPQVAVSSVDVFRPSNPLELAKSFVGAKELGKMLVDCCTDSDGCAVDRARSWCEMIDTIYHRLSPQLSQEVMLDEVSDAILVDMLWETQMYLYEKREVLQSLAKVLMEN</sequence>
<feature type="short sequence motif" description="DGA/G" evidence="8">
    <location>
        <begin position="666"/>
        <end position="668"/>
    </location>
</feature>
<protein>
    <recommendedName>
        <fullName evidence="1">phospholipase A2</fullName>
        <ecNumber evidence="1">3.1.1.4</ecNumber>
    </recommendedName>
</protein>
<dbReference type="PROSITE" id="PS50088">
    <property type="entry name" value="ANK_REPEAT"/>
    <property type="match status" value="4"/>
</dbReference>
<feature type="domain" description="PNPLA" evidence="9">
    <location>
        <begin position="469"/>
        <end position="679"/>
    </location>
</feature>
<dbReference type="GO" id="GO:2000304">
    <property type="term" value="P:positive regulation of ceramide biosynthetic process"/>
    <property type="evidence" value="ECO:0007669"/>
    <property type="project" value="TreeGrafter"/>
</dbReference>